<dbReference type="Proteomes" id="UP001320831">
    <property type="component" value="Unassembled WGS sequence"/>
</dbReference>
<keyword evidence="2" id="KW-1185">Reference proteome</keyword>
<protein>
    <recommendedName>
        <fullName evidence="3">Lipoprotein</fullName>
    </recommendedName>
</protein>
<proteinExistence type="predicted"/>
<dbReference type="EMBL" id="JAOCZP010000004">
    <property type="protein sequence ID" value="MCT7376516.1"/>
    <property type="molecule type" value="Genomic_DNA"/>
</dbReference>
<reference evidence="1 2" key="1">
    <citation type="submission" date="2022-09" db="EMBL/GenBank/DDBJ databases">
        <title>Chelativorans salina sp. nov., a novel slightly halophilic bacterium isolated from a saline lake sediment enrichment.</title>
        <authorList>
            <person name="Gao L."/>
            <person name="Fang B.-Z."/>
            <person name="Li W.-J."/>
        </authorList>
    </citation>
    <scope>NUCLEOTIDE SEQUENCE [LARGE SCALE GENOMIC DNA]</scope>
    <source>
        <strain evidence="1 2">EGI FJ00035</strain>
    </source>
</reference>
<evidence type="ECO:0000313" key="2">
    <source>
        <dbReference type="Proteomes" id="UP001320831"/>
    </source>
</evidence>
<comment type="caution">
    <text evidence="1">The sequence shown here is derived from an EMBL/GenBank/DDBJ whole genome shotgun (WGS) entry which is preliminary data.</text>
</comment>
<evidence type="ECO:0000313" key="1">
    <source>
        <dbReference type="EMBL" id="MCT7376516.1"/>
    </source>
</evidence>
<dbReference type="RefSeq" id="WP_260904511.1">
    <property type="nucleotide sequence ID" value="NZ_JAOCZP010000004.1"/>
</dbReference>
<organism evidence="1 2">
    <name type="scientific">Chelativorans salis</name>
    <dbReference type="NCBI Taxonomy" id="2978478"/>
    <lineage>
        <taxon>Bacteria</taxon>
        <taxon>Pseudomonadati</taxon>
        <taxon>Pseudomonadota</taxon>
        <taxon>Alphaproteobacteria</taxon>
        <taxon>Hyphomicrobiales</taxon>
        <taxon>Phyllobacteriaceae</taxon>
        <taxon>Chelativorans</taxon>
    </lineage>
</organism>
<sequence length="200" mass="22529">MEGINCDKALPFEPSHPITPLRWTFSDMSMLRLCRSSLNTGVSGITSDELLNFPIFTVKYTFLLIVKYFKKYCSVMKRILSFMLSFAYLVLSGCASDSETGDRVKDFSHGGGGAGMYEDGNDVTYDTGMLQDNGGYPRFGITPADVAARERRQEEETREMERRWKKLLCRRSSGGAPVGTALSQLRKNLYERGQRRCGRA</sequence>
<name>A0ABT2LQA8_9HYPH</name>
<evidence type="ECO:0008006" key="3">
    <source>
        <dbReference type="Google" id="ProtNLM"/>
    </source>
</evidence>
<gene>
    <name evidence="1" type="ORF">N5A92_15885</name>
</gene>
<accession>A0ABT2LQA8</accession>